<keyword evidence="3" id="KW-0804">Transcription</keyword>
<dbReference type="InterPro" id="IPR036390">
    <property type="entry name" value="WH_DNA-bd_sf"/>
</dbReference>
<evidence type="ECO:0000259" key="4">
    <source>
        <dbReference type="PROSITE" id="PS50949"/>
    </source>
</evidence>
<keyword evidence="6" id="KW-1185">Reference proteome</keyword>
<proteinExistence type="predicted"/>
<evidence type="ECO:0000313" key="6">
    <source>
        <dbReference type="Proteomes" id="UP001177160"/>
    </source>
</evidence>
<reference evidence="5" key="1">
    <citation type="submission" date="2022-09" db="EMBL/GenBank/DDBJ databases">
        <title>Novel Mycoplasma species identified in domestic and wild animals.</title>
        <authorList>
            <person name="Volokhov D.V."/>
            <person name="Furtak V.A."/>
            <person name="Zagorodnyaya T.A."/>
        </authorList>
    </citation>
    <scope>NUCLEOTIDE SEQUENCE</scope>
    <source>
        <strain evidence="5">Oakley</strain>
    </source>
</reference>
<evidence type="ECO:0000313" key="5">
    <source>
        <dbReference type="EMBL" id="MCV2232478.1"/>
    </source>
</evidence>
<evidence type="ECO:0000256" key="1">
    <source>
        <dbReference type="ARBA" id="ARBA00023015"/>
    </source>
</evidence>
<evidence type="ECO:0000256" key="2">
    <source>
        <dbReference type="ARBA" id="ARBA00023125"/>
    </source>
</evidence>
<dbReference type="CDD" id="cd07377">
    <property type="entry name" value="WHTH_GntR"/>
    <property type="match status" value="1"/>
</dbReference>
<dbReference type="PROSITE" id="PS50949">
    <property type="entry name" value="HTH_GNTR"/>
    <property type="match status" value="1"/>
</dbReference>
<gene>
    <name evidence="5" type="ORF">N7548_06525</name>
</gene>
<dbReference type="RefSeq" id="WP_263608665.1">
    <property type="nucleotide sequence ID" value="NZ_JAOVQM010000005.1"/>
</dbReference>
<keyword evidence="2" id="KW-0238">DNA-binding</keyword>
<accession>A0ABT2Y6V1</accession>
<protein>
    <submittedName>
        <fullName evidence="5">GntR family transcriptional regulator</fullName>
    </submittedName>
</protein>
<organism evidence="5 6">
    <name type="scientific">Paracholeplasma manati</name>
    <dbReference type="NCBI Taxonomy" id="591373"/>
    <lineage>
        <taxon>Bacteria</taxon>
        <taxon>Bacillati</taxon>
        <taxon>Mycoplasmatota</taxon>
        <taxon>Mollicutes</taxon>
        <taxon>Acholeplasmatales</taxon>
        <taxon>Acholeplasmataceae</taxon>
        <taxon>Paracholeplasma</taxon>
    </lineage>
</organism>
<feature type="domain" description="HTH gntR-type" evidence="4">
    <location>
        <begin position="8"/>
        <end position="76"/>
    </location>
</feature>
<sequence>MILIDPNISIYIQLARYISLEIFSGKRPPGSKLESIREMAIQLEVNMNTIKRVYQELEEQGLIFVDSTLGYFVRDYSQIILVKDKFLHTELDKFKQVVRQLNLTKEDYKKLWEDLKDDHISN</sequence>
<dbReference type="InterPro" id="IPR000524">
    <property type="entry name" value="Tscrpt_reg_HTH_GntR"/>
</dbReference>
<comment type="caution">
    <text evidence="5">The sequence shown here is derived from an EMBL/GenBank/DDBJ whole genome shotgun (WGS) entry which is preliminary data.</text>
</comment>
<dbReference type="PANTHER" id="PTHR38445">
    <property type="entry name" value="HTH-TYPE TRANSCRIPTIONAL REPRESSOR YTRA"/>
    <property type="match status" value="1"/>
</dbReference>
<dbReference type="EMBL" id="JAOVQM010000005">
    <property type="protein sequence ID" value="MCV2232478.1"/>
    <property type="molecule type" value="Genomic_DNA"/>
</dbReference>
<name>A0ABT2Y6V1_9MOLU</name>
<dbReference type="Pfam" id="PF00392">
    <property type="entry name" value="GntR"/>
    <property type="match status" value="1"/>
</dbReference>
<keyword evidence="1" id="KW-0805">Transcription regulation</keyword>
<dbReference type="SMART" id="SM00345">
    <property type="entry name" value="HTH_GNTR"/>
    <property type="match status" value="1"/>
</dbReference>
<dbReference type="Gene3D" id="1.10.10.10">
    <property type="entry name" value="Winged helix-like DNA-binding domain superfamily/Winged helix DNA-binding domain"/>
    <property type="match status" value="1"/>
</dbReference>
<dbReference type="Proteomes" id="UP001177160">
    <property type="component" value="Unassembled WGS sequence"/>
</dbReference>
<evidence type="ECO:0000256" key="3">
    <source>
        <dbReference type="ARBA" id="ARBA00023163"/>
    </source>
</evidence>
<dbReference type="SUPFAM" id="SSF46785">
    <property type="entry name" value="Winged helix' DNA-binding domain"/>
    <property type="match status" value="1"/>
</dbReference>
<dbReference type="PANTHER" id="PTHR38445:SF6">
    <property type="entry name" value="GNTR-FAMILY TRANSCRIPTIONAL REGULATOR"/>
    <property type="match status" value="1"/>
</dbReference>
<dbReference type="InterPro" id="IPR036388">
    <property type="entry name" value="WH-like_DNA-bd_sf"/>
</dbReference>